<protein>
    <submittedName>
        <fullName evidence="1">Uncharacterized protein</fullName>
    </submittedName>
</protein>
<evidence type="ECO:0000313" key="2">
    <source>
        <dbReference type="Proteomes" id="UP001219934"/>
    </source>
</evidence>
<name>A0AAD6FRA7_9TELE</name>
<gene>
    <name evidence="1" type="ORF">JOQ06_013409</name>
</gene>
<organism evidence="1 2">
    <name type="scientific">Pogonophryne albipinna</name>
    <dbReference type="NCBI Taxonomy" id="1090488"/>
    <lineage>
        <taxon>Eukaryota</taxon>
        <taxon>Metazoa</taxon>
        <taxon>Chordata</taxon>
        <taxon>Craniata</taxon>
        <taxon>Vertebrata</taxon>
        <taxon>Euteleostomi</taxon>
        <taxon>Actinopterygii</taxon>
        <taxon>Neopterygii</taxon>
        <taxon>Teleostei</taxon>
        <taxon>Neoteleostei</taxon>
        <taxon>Acanthomorphata</taxon>
        <taxon>Eupercaria</taxon>
        <taxon>Perciformes</taxon>
        <taxon>Notothenioidei</taxon>
        <taxon>Pogonophryne</taxon>
    </lineage>
</organism>
<accession>A0AAD6FRA7</accession>
<reference evidence="1" key="1">
    <citation type="submission" date="2022-11" db="EMBL/GenBank/DDBJ databases">
        <title>Chromosome-level genome of Pogonophryne albipinna.</title>
        <authorList>
            <person name="Jo E."/>
        </authorList>
    </citation>
    <scope>NUCLEOTIDE SEQUENCE</scope>
    <source>
        <strain evidence="1">SGF0006</strain>
        <tissue evidence="1">Muscle</tissue>
    </source>
</reference>
<dbReference type="Proteomes" id="UP001219934">
    <property type="component" value="Unassembled WGS sequence"/>
</dbReference>
<keyword evidence="2" id="KW-1185">Reference proteome</keyword>
<evidence type="ECO:0000313" key="1">
    <source>
        <dbReference type="EMBL" id="KAJ4944869.1"/>
    </source>
</evidence>
<dbReference type="AlphaFoldDB" id="A0AAD6FRA7"/>
<dbReference type="EMBL" id="JAPTMU010000004">
    <property type="protein sequence ID" value="KAJ4944869.1"/>
    <property type="molecule type" value="Genomic_DNA"/>
</dbReference>
<sequence>MQKTTNASHVASGLSIIRIPPQLVSVDDMYYGCSHKMLIKVKHHYFPRSTGKGLHSMYTNLCAVKAMRNKENYDPLSFNHFRALCLHGWDRTIYTDVVYKLETAGLYSSLNCQAVEPF</sequence>
<proteinExistence type="predicted"/>
<comment type="caution">
    <text evidence="1">The sequence shown here is derived from an EMBL/GenBank/DDBJ whole genome shotgun (WGS) entry which is preliminary data.</text>
</comment>